<evidence type="ECO:0000313" key="9">
    <source>
        <dbReference type="EMBL" id="SFB81086.1"/>
    </source>
</evidence>
<dbReference type="Proteomes" id="UP000199376">
    <property type="component" value="Unassembled WGS sequence"/>
</dbReference>
<feature type="binding site" evidence="4">
    <location>
        <begin position="249"/>
        <end position="250"/>
    </location>
    <ligand>
        <name>substrate</name>
    </ligand>
</feature>
<evidence type="ECO:0000256" key="5">
    <source>
        <dbReference type="PIRSR" id="PIRSR603469-3"/>
    </source>
</evidence>
<evidence type="ECO:0000256" key="7">
    <source>
        <dbReference type="RuleBase" id="RU361220"/>
    </source>
</evidence>
<evidence type="ECO:0000256" key="8">
    <source>
        <dbReference type="SAM" id="SignalP"/>
    </source>
</evidence>
<dbReference type="Gene3D" id="2.10.270.10">
    <property type="entry name" value="Cholin Binding"/>
    <property type="match status" value="2"/>
</dbReference>
<evidence type="ECO:0000256" key="2">
    <source>
        <dbReference type="ARBA" id="ARBA00022837"/>
    </source>
</evidence>
<dbReference type="SUPFAM" id="SSF69360">
    <property type="entry name" value="Cell wall binding repeat"/>
    <property type="match status" value="2"/>
</dbReference>
<sequence>MKSKILIVRLVCTIACFVLIGTTNSQNIHASTHYTRADLRSIVDSMNNSDFRAPQVETDSLRKDITGVTGKNAQGKTVRLNVGDTWHIQNPDGTVANYHGYRLVAGITWLSDHSSPWYYSKIGLFAQKIDGNQDISSWKYLGYVFNDFGEGKAGNSDTPLNNITSEWSGSTVLLNSNDDSLRFVYTNFSSAGQYLTTAKVSVVPQSGNDWNSGLKIEHSKTTDHKTVFGGDGSKYAKASTGGIDESAMRDPHIIYDNGQPYVVFQGSTGNSADQAGENNLNNRQYYGLSDSEYQKFVNKIRAQKGSSLYNRVLNSNSTIGIIKLNNDFTVSQVNDPLVTFNGTGIEIERANIFEKNGKWYIFATSHGTHLATNNKRINDGKAQYMFGFVSSDGITGNYQPLNGNGLVLASDDQTANFEYSFLVIPNSNNNRCMITSFLNNRSFAASYELEINGNTTKIINNKVYDQGALTTNGKSYNVSPQKNTVYSGYLFDGSAFNGGYRWYENNKLFTGFRYYCGSYYWFDEGDRQNNCFHEAWGHIYYTGADGRAVQGHQRINGQDLYFGDDGTYYLRSSGYLYDGSSQNGGYRWYEDGKLYTGFRYYMGTYYWFINGVRQNAGWRSAWGMKYYTDDSGRAVQGIQKIDGTYYNFGNDNSYYERGGYIYDGSSQNGGYRWYNDGKLFTGFRYYMGTYYWFVDGVRQNAGWREAWGMKYYTDANGRAVQGDQMIDGRHYFFGNDGSYYLR</sequence>
<dbReference type="EMBL" id="FOLI01000001">
    <property type="protein sequence ID" value="SFB81086.1"/>
    <property type="molecule type" value="Genomic_DNA"/>
</dbReference>
<dbReference type="InterPro" id="IPR023296">
    <property type="entry name" value="Glyco_hydro_beta-prop_sf"/>
</dbReference>
<organism evidence="9 10">
    <name type="scientific">Fructobacillus durionis</name>
    <dbReference type="NCBI Taxonomy" id="283737"/>
    <lineage>
        <taxon>Bacteria</taxon>
        <taxon>Bacillati</taxon>
        <taxon>Bacillota</taxon>
        <taxon>Bacilli</taxon>
        <taxon>Lactobacillales</taxon>
        <taxon>Lactobacillaceae</taxon>
        <taxon>Fructobacillus</taxon>
    </lineage>
</organism>
<comment type="similarity">
    <text evidence="1 7">Belongs to the glycosyl hydrolase 68 family.</text>
</comment>
<dbReference type="STRING" id="283737.SAMN05660453_0249"/>
<feature type="signal peptide" evidence="8">
    <location>
        <begin position="1"/>
        <end position="30"/>
    </location>
</feature>
<evidence type="ECO:0000313" key="10">
    <source>
        <dbReference type="Proteomes" id="UP000199376"/>
    </source>
</evidence>
<accession>A0A1I1E362</accession>
<feature type="active site" description="Proton donor/acceptor" evidence="3">
    <location>
        <position position="348"/>
    </location>
</feature>
<protein>
    <submittedName>
        <fullName evidence="9">Levansucrase/Invertase</fullName>
    </submittedName>
</protein>
<dbReference type="InterPro" id="IPR003469">
    <property type="entry name" value="Glyco_hydro_68"/>
</dbReference>
<dbReference type="CDD" id="cd08997">
    <property type="entry name" value="GH68"/>
    <property type="match status" value="1"/>
</dbReference>
<dbReference type="GO" id="GO:0050053">
    <property type="term" value="F:levansucrase activity"/>
    <property type="evidence" value="ECO:0007669"/>
    <property type="project" value="InterPro"/>
</dbReference>
<dbReference type="SUPFAM" id="SSF75005">
    <property type="entry name" value="Arabinanase/levansucrase/invertase"/>
    <property type="match status" value="1"/>
</dbReference>
<dbReference type="AlphaFoldDB" id="A0A1I1E362"/>
<keyword evidence="8" id="KW-0732">Signal</keyword>
<dbReference type="OrthoDB" id="2210426at2"/>
<evidence type="ECO:0000256" key="6">
    <source>
        <dbReference type="PIRSR" id="PIRSR603469-4"/>
    </source>
</evidence>
<evidence type="ECO:0000256" key="1">
    <source>
        <dbReference type="ARBA" id="ARBA00006775"/>
    </source>
</evidence>
<evidence type="ECO:0000256" key="3">
    <source>
        <dbReference type="PIRSR" id="PIRSR603469-1"/>
    </source>
</evidence>
<feature type="active site" description="Nucleophile" evidence="3">
    <location>
        <position position="84"/>
    </location>
</feature>
<keyword evidence="5" id="KW-0479">Metal-binding</keyword>
<feature type="binding site" evidence="4">
    <location>
        <begin position="346"/>
        <end position="348"/>
    </location>
    <ligand>
        <name>substrate</name>
    </ligand>
</feature>
<feature type="site" description="Transition state stabilizer" evidence="6">
    <location>
        <position position="250"/>
    </location>
</feature>
<proteinExistence type="inferred from homology"/>
<comment type="cofactor">
    <cofactor evidence="5">
        <name>Ca(2+)</name>
        <dbReference type="ChEBI" id="CHEBI:29108"/>
    </cofactor>
</comment>
<reference evidence="9 10" key="1">
    <citation type="submission" date="2016-10" db="EMBL/GenBank/DDBJ databases">
        <authorList>
            <person name="de Groot N.N."/>
        </authorList>
    </citation>
    <scope>NUCLEOTIDE SEQUENCE [LARGE SCALE GENOMIC DNA]</scope>
    <source>
        <strain evidence="9 10">DSM 19113</strain>
    </source>
</reference>
<gene>
    <name evidence="9" type="ORF">SAMN05660453_0249</name>
</gene>
<feature type="chain" id="PRO_5011669708" evidence="8">
    <location>
        <begin position="31"/>
        <end position="742"/>
    </location>
</feature>
<name>A0A1I1E362_9LACO</name>
<feature type="binding site" evidence="5">
    <location>
        <position position="244"/>
    </location>
    <ligand>
        <name>Ca(2+)</name>
        <dbReference type="ChEBI" id="CHEBI:29108"/>
        <label>1</label>
    </ligand>
</feature>
<feature type="binding site" evidence="5">
    <location>
        <position position="316"/>
    </location>
    <ligand>
        <name>Ca(2+)</name>
        <dbReference type="ChEBI" id="CHEBI:29108"/>
        <label>1</label>
    </ligand>
</feature>
<keyword evidence="2 5" id="KW-0106">Calcium</keyword>
<dbReference type="GO" id="GO:0046872">
    <property type="term" value="F:metal ion binding"/>
    <property type="evidence" value="ECO:0007669"/>
    <property type="project" value="UniProtKB-KW"/>
</dbReference>
<feature type="binding site" evidence="4">
    <location>
        <position position="168"/>
    </location>
    <ligand>
        <name>substrate</name>
    </ligand>
</feature>
<dbReference type="RefSeq" id="WP_091501253.1">
    <property type="nucleotide sequence ID" value="NZ_FOLI01000001.1"/>
</dbReference>
<dbReference type="GO" id="GO:0009758">
    <property type="term" value="P:carbohydrate utilization"/>
    <property type="evidence" value="ECO:0007669"/>
    <property type="project" value="InterPro"/>
</dbReference>
<dbReference type="Pfam" id="PF02435">
    <property type="entry name" value="Glyco_hydro_68"/>
    <property type="match status" value="1"/>
</dbReference>
<keyword evidence="10" id="KW-1185">Reference proteome</keyword>
<evidence type="ECO:0000256" key="4">
    <source>
        <dbReference type="PIRSR" id="PIRSR603469-2"/>
    </source>
</evidence>
<feature type="binding site" evidence="5">
    <location>
        <position position="274"/>
    </location>
    <ligand>
        <name>Ca(2+)</name>
        <dbReference type="ChEBI" id="CHEBI:29108"/>
        <label>1</label>
    </ligand>
</feature>
<dbReference type="Gene3D" id="2.115.10.20">
    <property type="entry name" value="Glycosyl hydrolase domain, family 43"/>
    <property type="match status" value="1"/>
</dbReference>